<dbReference type="GO" id="GO:0031428">
    <property type="term" value="C:box C/D methylation guide snoRNP complex"/>
    <property type="evidence" value="ECO:0007669"/>
    <property type="project" value="InterPro"/>
</dbReference>
<dbReference type="SUPFAM" id="SSF89124">
    <property type="entry name" value="Nop domain"/>
    <property type="match status" value="1"/>
</dbReference>
<dbReference type="GO" id="GO:0030515">
    <property type="term" value="F:snoRNA binding"/>
    <property type="evidence" value="ECO:0007669"/>
    <property type="project" value="InterPro"/>
</dbReference>
<name>A0AAD8JLN9_9APIA</name>
<sequence length="233" mass="26481">MSLKSCSSRKTNKGKKKKSLEQGDTKEDSKEKDFLITYNDRSRLSTWERQTAYPFTRTKVAKLEARRTRESNIFDDEDENIPLVRKDGSIVQLSQLMGKRIILITKPRNLEKVQLGLGHSYSRAKVKFNAKPVDSMVIQAIDHLDTLDKNVNMFLSGESVVEYVENKSRLSTRLSIDELLGLVDLVGDEDKTNKTSEIIEAAKVSMGQDLPPVDLIHVKFLAQRIMDNAPGRR</sequence>
<evidence type="ECO:0000313" key="3">
    <source>
        <dbReference type="Proteomes" id="UP001237642"/>
    </source>
</evidence>
<feature type="region of interest" description="Disordered" evidence="1">
    <location>
        <begin position="1"/>
        <end position="32"/>
    </location>
</feature>
<feature type="compositionally biased region" description="Basic and acidic residues" evidence="1">
    <location>
        <begin position="19"/>
        <end position="32"/>
    </location>
</feature>
<comment type="caution">
    <text evidence="2">The sequence shown here is derived from an EMBL/GenBank/DDBJ whole genome shotgun (WGS) entry which is preliminary data.</text>
</comment>
<dbReference type="InterPro" id="IPR045056">
    <property type="entry name" value="Nop56/Nop58"/>
</dbReference>
<dbReference type="PANTHER" id="PTHR10894">
    <property type="entry name" value="NUCLEOLAR PROTEIN 5 NUCLEOLAR PROTEIN NOP5 NOP58"/>
    <property type="match status" value="1"/>
</dbReference>
<dbReference type="EMBL" id="JAUIZM010000001">
    <property type="protein sequence ID" value="KAK1405704.1"/>
    <property type="molecule type" value="Genomic_DNA"/>
</dbReference>
<accession>A0AAD8JLN9</accession>
<reference evidence="2" key="1">
    <citation type="submission" date="2023-02" db="EMBL/GenBank/DDBJ databases">
        <title>Genome of toxic invasive species Heracleum sosnowskyi carries increased number of genes despite the absence of recent whole-genome duplications.</title>
        <authorList>
            <person name="Schelkunov M."/>
            <person name="Shtratnikova V."/>
            <person name="Makarenko M."/>
            <person name="Klepikova A."/>
            <person name="Omelchenko D."/>
            <person name="Novikova G."/>
            <person name="Obukhova E."/>
            <person name="Bogdanov V."/>
            <person name="Penin A."/>
            <person name="Logacheva M."/>
        </authorList>
    </citation>
    <scope>NUCLEOTIDE SEQUENCE</scope>
    <source>
        <strain evidence="2">Hsosn_3</strain>
        <tissue evidence="2">Leaf</tissue>
    </source>
</reference>
<dbReference type="Gene3D" id="1.10.287.4070">
    <property type="match status" value="2"/>
</dbReference>
<dbReference type="AlphaFoldDB" id="A0AAD8JLN9"/>
<reference evidence="2" key="2">
    <citation type="submission" date="2023-05" db="EMBL/GenBank/DDBJ databases">
        <authorList>
            <person name="Schelkunov M.I."/>
        </authorList>
    </citation>
    <scope>NUCLEOTIDE SEQUENCE</scope>
    <source>
        <strain evidence="2">Hsosn_3</strain>
        <tissue evidence="2">Leaf</tissue>
    </source>
</reference>
<organism evidence="2 3">
    <name type="scientific">Heracleum sosnowskyi</name>
    <dbReference type="NCBI Taxonomy" id="360622"/>
    <lineage>
        <taxon>Eukaryota</taxon>
        <taxon>Viridiplantae</taxon>
        <taxon>Streptophyta</taxon>
        <taxon>Embryophyta</taxon>
        <taxon>Tracheophyta</taxon>
        <taxon>Spermatophyta</taxon>
        <taxon>Magnoliopsida</taxon>
        <taxon>eudicotyledons</taxon>
        <taxon>Gunneridae</taxon>
        <taxon>Pentapetalae</taxon>
        <taxon>asterids</taxon>
        <taxon>campanulids</taxon>
        <taxon>Apiales</taxon>
        <taxon>Apiaceae</taxon>
        <taxon>Apioideae</taxon>
        <taxon>apioid superclade</taxon>
        <taxon>Tordylieae</taxon>
        <taxon>Tordyliinae</taxon>
        <taxon>Heracleum</taxon>
    </lineage>
</organism>
<dbReference type="GO" id="GO:0032040">
    <property type="term" value="C:small-subunit processome"/>
    <property type="evidence" value="ECO:0007669"/>
    <property type="project" value="InterPro"/>
</dbReference>
<proteinExistence type="predicted"/>
<dbReference type="Proteomes" id="UP001237642">
    <property type="component" value="Unassembled WGS sequence"/>
</dbReference>
<protein>
    <submittedName>
        <fullName evidence="2">Uncharacterized protein</fullName>
    </submittedName>
</protein>
<gene>
    <name evidence="2" type="ORF">POM88_005309</name>
</gene>
<dbReference type="PANTHER" id="PTHR10894:SF0">
    <property type="entry name" value="NUCLEOLAR PROTEIN 56"/>
    <property type="match status" value="1"/>
</dbReference>
<evidence type="ECO:0000313" key="2">
    <source>
        <dbReference type="EMBL" id="KAK1405704.1"/>
    </source>
</evidence>
<keyword evidence="3" id="KW-1185">Reference proteome</keyword>
<evidence type="ECO:0000256" key="1">
    <source>
        <dbReference type="SAM" id="MobiDB-lite"/>
    </source>
</evidence>
<dbReference type="InterPro" id="IPR036070">
    <property type="entry name" value="Nop_dom_sf"/>
</dbReference>